<name>A0A1F6M9T4_9BACT</name>
<dbReference type="AlphaFoldDB" id="A0A1F6M9T4"/>
<dbReference type="CDD" id="cd02440">
    <property type="entry name" value="AdoMet_MTases"/>
    <property type="match status" value="1"/>
</dbReference>
<evidence type="ECO:0000313" key="1">
    <source>
        <dbReference type="EMBL" id="OGH68381.1"/>
    </source>
</evidence>
<dbReference type="SUPFAM" id="SSF53335">
    <property type="entry name" value="S-adenosyl-L-methionine-dependent methyltransferases"/>
    <property type="match status" value="1"/>
</dbReference>
<dbReference type="InterPro" id="IPR029063">
    <property type="entry name" value="SAM-dependent_MTases_sf"/>
</dbReference>
<proteinExistence type="predicted"/>
<protein>
    <recommendedName>
        <fullName evidence="3">Methyltransferase type 11 domain-containing protein</fullName>
    </recommendedName>
</protein>
<dbReference type="Pfam" id="PF13489">
    <property type="entry name" value="Methyltransf_23"/>
    <property type="match status" value="1"/>
</dbReference>
<sequence length="220" mass="25317">MVQRNYRFDPGMYNSHWLMLQEIPEGSRVLEIGTASGYMGEYLIEKKNCEIWGIEPAEELYNDAKQYGYTKLFKISAENLLTLPEMANEKFDVILLGDVLEHMKNPDEVLAGLKNFLKPTGRCVISLPNIAHYSIRWHLLIGRFDMQDGGILDRTHLHFFTLKTMCEMVEKSGLKIKKARPAGGAWERFGINKLFGIGRKVLFMWPTLLSQQFLIIATLE</sequence>
<evidence type="ECO:0000313" key="2">
    <source>
        <dbReference type="Proteomes" id="UP000176413"/>
    </source>
</evidence>
<dbReference type="Proteomes" id="UP000176413">
    <property type="component" value="Unassembled WGS sequence"/>
</dbReference>
<accession>A0A1F6M9T4</accession>
<reference evidence="1 2" key="1">
    <citation type="journal article" date="2016" name="Nat. Commun.">
        <title>Thousands of microbial genomes shed light on interconnected biogeochemical processes in an aquifer system.</title>
        <authorList>
            <person name="Anantharaman K."/>
            <person name="Brown C.T."/>
            <person name="Hug L.A."/>
            <person name="Sharon I."/>
            <person name="Castelle C.J."/>
            <person name="Probst A.J."/>
            <person name="Thomas B.C."/>
            <person name="Singh A."/>
            <person name="Wilkins M.J."/>
            <person name="Karaoz U."/>
            <person name="Brodie E.L."/>
            <person name="Williams K.H."/>
            <person name="Hubbard S.S."/>
            <person name="Banfield J.F."/>
        </authorList>
    </citation>
    <scope>NUCLEOTIDE SEQUENCE [LARGE SCALE GENOMIC DNA]</scope>
</reference>
<comment type="caution">
    <text evidence="1">The sequence shown here is derived from an EMBL/GenBank/DDBJ whole genome shotgun (WGS) entry which is preliminary data.</text>
</comment>
<dbReference type="Gene3D" id="3.40.50.150">
    <property type="entry name" value="Vaccinia Virus protein VP39"/>
    <property type="match status" value="1"/>
</dbReference>
<dbReference type="EMBL" id="MFQA01000045">
    <property type="protein sequence ID" value="OGH68381.1"/>
    <property type="molecule type" value="Genomic_DNA"/>
</dbReference>
<dbReference type="PANTHER" id="PTHR43861">
    <property type="entry name" value="TRANS-ACONITATE 2-METHYLTRANSFERASE-RELATED"/>
    <property type="match status" value="1"/>
</dbReference>
<evidence type="ECO:0008006" key="3">
    <source>
        <dbReference type="Google" id="ProtNLM"/>
    </source>
</evidence>
<organism evidence="1 2">
    <name type="scientific">Candidatus Magasanikbacteria bacterium RIFCSPHIGHO2_02_FULL_45_10</name>
    <dbReference type="NCBI Taxonomy" id="1798679"/>
    <lineage>
        <taxon>Bacteria</taxon>
        <taxon>Candidatus Magasanikiibacteriota</taxon>
    </lineage>
</organism>
<gene>
    <name evidence="1" type="ORF">A3D53_02865</name>
</gene>